<protein>
    <submittedName>
        <fullName evidence="3">FERM domain-containing protein</fullName>
    </submittedName>
</protein>
<dbReference type="WBParaSite" id="GPUH_0000745701-mRNA-1">
    <property type="protein sequence ID" value="GPUH_0000745701-mRNA-1"/>
    <property type="gene ID" value="GPUH_0000745701"/>
</dbReference>
<dbReference type="EMBL" id="UYRT01019323">
    <property type="protein sequence ID" value="VDK58386.1"/>
    <property type="molecule type" value="Genomic_DNA"/>
</dbReference>
<sequence length="125" mass="14709">MELDGMYLIGFYEVGSPVTGWHMVRYQVKNVSMLHYVQSSGRYALIISSDEEREDKAYEYFVTLNWPVKRMRSEQPHLGAMSSEREDIYESVALRFLPLGSDDNVFSNSEAYRKNKQLKQFKDDY</sequence>
<name>A0A183DFF7_9BILA</name>
<evidence type="ECO:0000313" key="1">
    <source>
        <dbReference type="EMBL" id="VDK58386.1"/>
    </source>
</evidence>
<proteinExistence type="predicted"/>
<evidence type="ECO:0000313" key="2">
    <source>
        <dbReference type="Proteomes" id="UP000271098"/>
    </source>
</evidence>
<reference evidence="3" key="1">
    <citation type="submission" date="2016-06" db="UniProtKB">
        <authorList>
            <consortium name="WormBaseParasite"/>
        </authorList>
    </citation>
    <scope>IDENTIFICATION</scope>
</reference>
<accession>A0A183DFF7</accession>
<organism evidence="3">
    <name type="scientific">Gongylonema pulchrum</name>
    <dbReference type="NCBI Taxonomy" id="637853"/>
    <lineage>
        <taxon>Eukaryota</taxon>
        <taxon>Metazoa</taxon>
        <taxon>Ecdysozoa</taxon>
        <taxon>Nematoda</taxon>
        <taxon>Chromadorea</taxon>
        <taxon>Rhabditida</taxon>
        <taxon>Spirurina</taxon>
        <taxon>Spiruromorpha</taxon>
        <taxon>Spiruroidea</taxon>
        <taxon>Gongylonematidae</taxon>
        <taxon>Gongylonema</taxon>
    </lineage>
</organism>
<gene>
    <name evidence="1" type="ORF">GPUH_LOCUS7453</name>
</gene>
<reference evidence="1 2" key="2">
    <citation type="submission" date="2018-11" db="EMBL/GenBank/DDBJ databases">
        <authorList>
            <consortium name="Pathogen Informatics"/>
        </authorList>
    </citation>
    <scope>NUCLEOTIDE SEQUENCE [LARGE SCALE GENOMIC DNA]</scope>
</reference>
<dbReference type="OrthoDB" id="10431353at2759"/>
<evidence type="ECO:0000313" key="3">
    <source>
        <dbReference type="WBParaSite" id="GPUH_0000745701-mRNA-1"/>
    </source>
</evidence>
<keyword evidence="2" id="KW-1185">Reference proteome</keyword>
<dbReference type="Proteomes" id="UP000271098">
    <property type="component" value="Unassembled WGS sequence"/>
</dbReference>
<dbReference type="AlphaFoldDB" id="A0A183DFF7"/>